<dbReference type="OrthoDB" id="9795292at2"/>
<evidence type="ECO:0000256" key="1">
    <source>
        <dbReference type="ARBA" id="ARBA00004651"/>
    </source>
</evidence>
<evidence type="ECO:0000256" key="6">
    <source>
        <dbReference type="SAM" id="Coils"/>
    </source>
</evidence>
<name>A0A6M4A5P9_9BURK</name>
<dbReference type="Proteomes" id="UP000274350">
    <property type="component" value="Chromosome"/>
</dbReference>
<evidence type="ECO:0000313" key="10">
    <source>
        <dbReference type="Proteomes" id="UP000274350"/>
    </source>
</evidence>
<dbReference type="AlphaFoldDB" id="A0A6M4A5P9"/>
<evidence type="ECO:0000259" key="8">
    <source>
        <dbReference type="Pfam" id="PF02706"/>
    </source>
</evidence>
<evidence type="ECO:0000256" key="3">
    <source>
        <dbReference type="ARBA" id="ARBA00022692"/>
    </source>
</evidence>
<comment type="subcellular location">
    <subcellularLocation>
        <location evidence="1">Cell membrane</location>
        <topology evidence="1">Multi-pass membrane protein</topology>
    </subcellularLocation>
</comment>
<keyword evidence="10" id="KW-1185">Reference proteome</keyword>
<dbReference type="PANTHER" id="PTHR32309">
    <property type="entry name" value="TYROSINE-PROTEIN KINASE"/>
    <property type="match status" value="1"/>
</dbReference>
<sequence length="507" mass="56447">MEELLAQLQSLLRGGWKYRWYAVTIAWLVSIVGFIVVYKLPDNYQASARVFVDTQSILKPLLSGMTSVPNVEQQVSIMSRTLLSRPNVERVMRMVDLDIRANSGKDRERMIDELIAKIKIGGTAQNDIYTLAYSEENPKLAKDVVQALLTIFVEGSFGDKKQDSNKAVVFIDGQIKIYEEKLIAAENALKDFKLKNMSLLPRPGSDSGSKLADMSDSLSQARLELSESIQARDAIRREIANAEGALKSGNPASAPNPEVDDRIQTLNKNLDSLRLQYTEQHPDIVSTKRLIAQLETRKLDEARVRKPVSDAGSANPLLQQLRISLSAAEARVASMNARADEYSRRSARLQALSTAAPQIETQLSQLNRDYQINKENYEKLVASRESAKLSGDLNTTTEMMTFRVIDPPSVPLTPAGPPRLRLFSMVFAAALAIGLAGAVFMSKIRPTFLSHIDLLEATGLPILGTISMKWTDVERARQRKSMFAFGLSSFVLLTFYVAMMSFIYFKS</sequence>
<dbReference type="PANTHER" id="PTHR32309:SF13">
    <property type="entry name" value="FERRIC ENTEROBACTIN TRANSPORT PROTEIN FEPE"/>
    <property type="match status" value="1"/>
</dbReference>
<dbReference type="NCBIfam" id="TIGR03007">
    <property type="entry name" value="pepcterm_ChnLen"/>
    <property type="match status" value="1"/>
</dbReference>
<dbReference type="EMBL" id="CP051152">
    <property type="protein sequence ID" value="QJQ06534.1"/>
    <property type="molecule type" value="Genomic_DNA"/>
</dbReference>
<evidence type="ECO:0000313" key="9">
    <source>
        <dbReference type="EMBL" id="QJQ06534.1"/>
    </source>
</evidence>
<dbReference type="KEGG" id="upi:EJG51_012545"/>
<dbReference type="GO" id="GO:0004713">
    <property type="term" value="F:protein tyrosine kinase activity"/>
    <property type="evidence" value="ECO:0007669"/>
    <property type="project" value="TreeGrafter"/>
</dbReference>
<keyword evidence="3 7" id="KW-0812">Transmembrane</keyword>
<feature type="coiled-coil region" evidence="6">
    <location>
        <begin position="318"/>
        <end position="369"/>
    </location>
</feature>
<feature type="transmembrane region" description="Helical" evidence="7">
    <location>
        <begin position="20"/>
        <end position="40"/>
    </location>
</feature>
<organism evidence="9 10">
    <name type="scientific">Undibacterium piscinae</name>
    <dbReference type="NCBI Taxonomy" id="2495591"/>
    <lineage>
        <taxon>Bacteria</taxon>
        <taxon>Pseudomonadati</taxon>
        <taxon>Pseudomonadota</taxon>
        <taxon>Betaproteobacteria</taxon>
        <taxon>Burkholderiales</taxon>
        <taxon>Oxalobacteraceae</taxon>
        <taxon>Undibacterium</taxon>
    </lineage>
</organism>
<gene>
    <name evidence="9" type="ORF">EJG51_012545</name>
</gene>
<keyword evidence="6" id="KW-0175">Coiled coil</keyword>
<evidence type="ECO:0000256" key="2">
    <source>
        <dbReference type="ARBA" id="ARBA00022475"/>
    </source>
</evidence>
<keyword evidence="2" id="KW-1003">Cell membrane</keyword>
<keyword evidence="5 7" id="KW-0472">Membrane</keyword>
<keyword evidence="4 7" id="KW-1133">Transmembrane helix</keyword>
<dbReference type="InterPro" id="IPR050445">
    <property type="entry name" value="Bact_polysacc_biosynth/exp"/>
</dbReference>
<dbReference type="InterPro" id="IPR014345">
    <property type="entry name" value="XrtA_polysacc_chain"/>
</dbReference>
<feature type="domain" description="Polysaccharide chain length determinant N-terminal" evidence="8">
    <location>
        <begin position="8"/>
        <end position="93"/>
    </location>
</feature>
<evidence type="ECO:0000256" key="7">
    <source>
        <dbReference type="SAM" id="Phobius"/>
    </source>
</evidence>
<dbReference type="InterPro" id="IPR003856">
    <property type="entry name" value="LPS_length_determ_N"/>
</dbReference>
<dbReference type="Pfam" id="PF02706">
    <property type="entry name" value="Wzz"/>
    <property type="match status" value="1"/>
</dbReference>
<feature type="transmembrane region" description="Helical" evidence="7">
    <location>
        <begin position="422"/>
        <end position="442"/>
    </location>
</feature>
<dbReference type="GO" id="GO:0005886">
    <property type="term" value="C:plasma membrane"/>
    <property type="evidence" value="ECO:0007669"/>
    <property type="project" value="UniProtKB-SubCell"/>
</dbReference>
<accession>A0A6M4A5P9</accession>
<evidence type="ECO:0000256" key="5">
    <source>
        <dbReference type="ARBA" id="ARBA00023136"/>
    </source>
</evidence>
<feature type="transmembrane region" description="Helical" evidence="7">
    <location>
        <begin position="482"/>
        <end position="505"/>
    </location>
</feature>
<evidence type="ECO:0000256" key="4">
    <source>
        <dbReference type="ARBA" id="ARBA00022989"/>
    </source>
</evidence>
<proteinExistence type="predicted"/>
<reference evidence="9 10" key="1">
    <citation type="journal article" date="2019" name="Int. J. Syst. Evol. Microbiol.">
        <title>Undibacterium piscinae sp. nov., isolated from Korean shiner intestine.</title>
        <authorList>
            <person name="Lee S.Y."/>
            <person name="Kang W."/>
            <person name="Kim P.S."/>
            <person name="Kim H.S."/>
            <person name="Sung H."/>
            <person name="Shin N.R."/>
            <person name="Whon T.W."/>
            <person name="Yun J.H."/>
            <person name="Lee J.Y."/>
            <person name="Lee J.Y."/>
            <person name="Jung M.J."/>
            <person name="Jeong Y.S."/>
            <person name="Tak E.J."/>
            <person name="Han J.E."/>
            <person name="Hyun D.W."/>
            <person name="Kang M.S."/>
            <person name="Lee K.E."/>
            <person name="Lee B.H."/>
            <person name="Bae J.W."/>
        </authorList>
    </citation>
    <scope>NUCLEOTIDE SEQUENCE [LARGE SCALE GENOMIC DNA]</scope>
    <source>
        <strain evidence="9 10">S11R28</strain>
    </source>
</reference>
<protein>
    <submittedName>
        <fullName evidence="9">Chain length-determining protein</fullName>
    </submittedName>
</protein>